<dbReference type="NCBIfam" id="TIGR02727">
    <property type="entry name" value="MTHFS_bact"/>
    <property type="match status" value="1"/>
</dbReference>
<dbReference type="InterPro" id="IPR024185">
    <property type="entry name" value="FTHF_cligase-like_sf"/>
</dbReference>
<evidence type="ECO:0000256" key="1">
    <source>
        <dbReference type="ARBA" id="ARBA00010638"/>
    </source>
</evidence>
<reference evidence="6 7" key="1">
    <citation type="journal article" date="2023" name="Microbiol. Spectr.">
        <title>Symbiosis of Carpenter Bees with Uncharacterized Lactic Acid Bacteria Showing NAD Auxotrophy.</title>
        <authorList>
            <person name="Kawasaki S."/>
            <person name="Ozawa K."/>
            <person name="Mori T."/>
            <person name="Yamamoto A."/>
            <person name="Ito M."/>
            <person name="Ohkuma M."/>
            <person name="Sakamoto M."/>
            <person name="Matsutani M."/>
        </authorList>
    </citation>
    <scope>NUCLEOTIDE SEQUENCE [LARGE SCALE GENOMIC DNA]</scope>
    <source>
        <strain evidence="6 7">XA3</strain>
    </source>
</reference>
<dbReference type="Gene3D" id="3.40.50.10420">
    <property type="entry name" value="NagB/RpiA/CoA transferase-like"/>
    <property type="match status" value="1"/>
</dbReference>
<dbReference type="PANTHER" id="PTHR23407">
    <property type="entry name" value="ATPASE INHIBITOR/5-FORMYLTETRAHYDROFOLATE CYCLO-LIGASE"/>
    <property type="match status" value="1"/>
</dbReference>
<dbReference type="PIRSF" id="PIRSF006806">
    <property type="entry name" value="FTHF_cligase"/>
    <property type="match status" value="1"/>
</dbReference>
<comment type="catalytic activity">
    <reaction evidence="5">
        <text>(6S)-5-formyl-5,6,7,8-tetrahydrofolate + ATP = (6R)-5,10-methenyltetrahydrofolate + ADP + phosphate</text>
        <dbReference type="Rhea" id="RHEA:10488"/>
        <dbReference type="ChEBI" id="CHEBI:30616"/>
        <dbReference type="ChEBI" id="CHEBI:43474"/>
        <dbReference type="ChEBI" id="CHEBI:57455"/>
        <dbReference type="ChEBI" id="CHEBI:57457"/>
        <dbReference type="ChEBI" id="CHEBI:456216"/>
        <dbReference type="EC" id="6.3.3.2"/>
    </reaction>
</comment>
<dbReference type="Proteomes" id="UP001321861">
    <property type="component" value="Chromosome"/>
</dbReference>
<sequence>MINKKEIRQIQISKLQNLPADERITQATQIFANFKNTKNFQQAKNIAMFWSTELELPTHEFINEIKTHKHVYLPVVAPQHQLIFRKFVSEATMQTNRGIDEPTPDSPTISPNDLDLIVVPGLIFSRTKYRIGFGGGYYDRFLAKYDNFSTALSFKEQFVSDPTWEIDSFDRPVKQLITPNAIY</sequence>
<keyword evidence="7" id="KW-1185">Reference proteome</keyword>
<dbReference type="PANTHER" id="PTHR23407:SF1">
    <property type="entry name" value="5-FORMYLTETRAHYDROFOLATE CYCLO-LIGASE"/>
    <property type="match status" value="1"/>
</dbReference>
<dbReference type="GO" id="GO:0030272">
    <property type="term" value="F:5-formyltetrahydrofolate cyclo-ligase activity"/>
    <property type="evidence" value="ECO:0007669"/>
    <property type="project" value="UniProtKB-EC"/>
</dbReference>
<evidence type="ECO:0000256" key="4">
    <source>
        <dbReference type="PIRSR" id="PIRSR006806-1"/>
    </source>
</evidence>
<keyword evidence="2 4" id="KW-0547">Nucleotide-binding</keyword>
<feature type="binding site" evidence="4">
    <location>
        <begin position="130"/>
        <end position="138"/>
    </location>
    <ligand>
        <name>ATP</name>
        <dbReference type="ChEBI" id="CHEBI:30616"/>
    </ligand>
</feature>
<keyword evidence="5" id="KW-0460">Magnesium</keyword>
<dbReference type="InterPro" id="IPR002698">
    <property type="entry name" value="FTHF_cligase"/>
</dbReference>
<feature type="binding site" evidence="4">
    <location>
        <begin position="4"/>
        <end position="8"/>
    </location>
    <ligand>
        <name>ATP</name>
        <dbReference type="ChEBI" id="CHEBI:30616"/>
    </ligand>
</feature>
<keyword evidence="3 4" id="KW-0067">ATP-binding</keyword>
<dbReference type="EC" id="6.3.3.2" evidence="5"/>
<evidence type="ECO:0000256" key="3">
    <source>
        <dbReference type="ARBA" id="ARBA00022840"/>
    </source>
</evidence>
<proteinExistence type="inferred from homology"/>
<comment type="similarity">
    <text evidence="1 5">Belongs to the 5-formyltetrahydrofolate cyclo-ligase family.</text>
</comment>
<gene>
    <name evidence="6" type="ORF">XA3_14420</name>
</gene>
<dbReference type="EMBL" id="AP026802">
    <property type="protein sequence ID" value="BDR59001.1"/>
    <property type="molecule type" value="Genomic_DNA"/>
</dbReference>
<comment type="cofactor">
    <cofactor evidence="5">
        <name>Mg(2+)</name>
        <dbReference type="ChEBI" id="CHEBI:18420"/>
    </cofactor>
</comment>
<dbReference type="AlphaFoldDB" id="A0AAU9D2J3"/>
<dbReference type="GO" id="GO:0035999">
    <property type="term" value="P:tetrahydrofolate interconversion"/>
    <property type="evidence" value="ECO:0007669"/>
    <property type="project" value="TreeGrafter"/>
</dbReference>
<name>A0AAU9D2J3_9LACO</name>
<evidence type="ECO:0000256" key="2">
    <source>
        <dbReference type="ARBA" id="ARBA00022741"/>
    </source>
</evidence>
<dbReference type="InterPro" id="IPR037171">
    <property type="entry name" value="NagB/RpiA_transferase-like"/>
</dbReference>
<dbReference type="Pfam" id="PF01812">
    <property type="entry name" value="5-FTHF_cyc-lig"/>
    <property type="match status" value="1"/>
</dbReference>
<dbReference type="RefSeq" id="WP_317634816.1">
    <property type="nucleotide sequence ID" value="NZ_AP026802.1"/>
</dbReference>
<evidence type="ECO:0000256" key="5">
    <source>
        <dbReference type="RuleBase" id="RU361279"/>
    </source>
</evidence>
<feature type="binding site" evidence="4">
    <location>
        <position position="55"/>
    </location>
    <ligand>
        <name>substrate</name>
    </ligand>
</feature>
<evidence type="ECO:0000313" key="7">
    <source>
        <dbReference type="Proteomes" id="UP001321861"/>
    </source>
</evidence>
<dbReference type="GO" id="GO:0005524">
    <property type="term" value="F:ATP binding"/>
    <property type="evidence" value="ECO:0007669"/>
    <property type="project" value="UniProtKB-KW"/>
</dbReference>
<accession>A0AAU9D2J3</accession>
<organism evidence="6 7">
    <name type="scientific">Xylocopilactobacillus apicola</name>
    <dbReference type="NCBI Taxonomy" id="2932184"/>
    <lineage>
        <taxon>Bacteria</taxon>
        <taxon>Bacillati</taxon>
        <taxon>Bacillota</taxon>
        <taxon>Bacilli</taxon>
        <taxon>Lactobacillales</taxon>
        <taxon>Lactobacillaceae</taxon>
        <taxon>Xylocopilactobacillus</taxon>
    </lineage>
</organism>
<keyword evidence="5" id="KW-0479">Metal-binding</keyword>
<evidence type="ECO:0000313" key="6">
    <source>
        <dbReference type="EMBL" id="BDR59001.1"/>
    </source>
</evidence>
<dbReference type="GO" id="GO:0046872">
    <property type="term" value="F:metal ion binding"/>
    <property type="evidence" value="ECO:0007669"/>
    <property type="project" value="UniProtKB-KW"/>
</dbReference>
<protein>
    <recommendedName>
        <fullName evidence="5">5-formyltetrahydrofolate cyclo-ligase</fullName>
        <ecNumber evidence="5">6.3.3.2</ecNumber>
    </recommendedName>
</protein>
<dbReference type="SUPFAM" id="SSF100950">
    <property type="entry name" value="NagB/RpiA/CoA transferase-like"/>
    <property type="match status" value="1"/>
</dbReference>
<dbReference type="GO" id="GO:0009396">
    <property type="term" value="P:folic acid-containing compound biosynthetic process"/>
    <property type="evidence" value="ECO:0007669"/>
    <property type="project" value="TreeGrafter"/>
</dbReference>
<dbReference type="KEGG" id="xap:XA3_14420"/>